<dbReference type="AlphaFoldDB" id="A0A653DI35"/>
<dbReference type="Proteomes" id="UP000410492">
    <property type="component" value="Unassembled WGS sequence"/>
</dbReference>
<keyword evidence="9 11" id="KW-0496">Mitochondrion</keyword>
<organism evidence="13 14">
    <name type="scientific">Callosobruchus maculatus</name>
    <name type="common">Southern cowpea weevil</name>
    <name type="synonym">Pulse bruchid</name>
    <dbReference type="NCBI Taxonomy" id="64391"/>
    <lineage>
        <taxon>Eukaryota</taxon>
        <taxon>Metazoa</taxon>
        <taxon>Ecdysozoa</taxon>
        <taxon>Arthropoda</taxon>
        <taxon>Hexapoda</taxon>
        <taxon>Insecta</taxon>
        <taxon>Pterygota</taxon>
        <taxon>Neoptera</taxon>
        <taxon>Endopterygota</taxon>
        <taxon>Coleoptera</taxon>
        <taxon>Polyphaga</taxon>
        <taxon>Cucujiformia</taxon>
        <taxon>Chrysomeloidea</taxon>
        <taxon>Chrysomelidae</taxon>
        <taxon>Bruchinae</taxon>
        <taxon>Bruchini</taxon>
        <taxon>Callosobruchus</taxon>
    </lineage>
</organism>
<evidence type="ECO:0000256" key="9">
    <source>
        <dbReference type="ARBA" id="ARBA00023128"/>
    </source>
</evidence>
<keyword evidence="6 11" id="KW-0999">Mitochondrion inner membrane</keyword>
<dbReference type="OrthoDB" id="6329847at2759"/>
<evidence type="ECO:0000256" key="5">
    <source>
        <dbReference type="ARBA" id="ARBA00022692"/>
    </source>
</evidence>
<dbReference type="PANTHER" id="PTHR13099:SF0">
    <property type="entry name" value="NADH DEHYDROGENASE [UBIQUINONE] 1 SUBUNIT C2-RELATED"/>
    <property type="match status" value="1"/>
</dbReference>
<dbReference type="InterPro" id="IPR009423">
    <property type="entry name" value="NDUC2"/>
</dbReference>
<evidence type="ECO:0000256" key="11">
    <source>
        <dbReference type="PIRNR" id="PIRNR017834"/>
    </source>
</evidence>
<comment type="similarity">
    <text evidence="2 11">Belongs to the complex I NDUFC2 subunit family.</text>
</comment>
<feature type="transmembrane region" description="Helical" evidence="12">
    <location>
        <begin position="30"/>
        <end position="51"/>
    </location>
</feature>
<evidence type="ECO:0000256" key="12">
    <source>
        <dbReference type="SAM" id="Phobius"/>
    </source>
</evidence>
<keyword evidence="10 11" id="KW-0472">Membrane</keyword>
<gene>
    <name evidence="13" type="ORF">CALMAC_LOCUS17725</name>
</gene>
<evidence type="ECO:0000256" key="4">
    <source>
        <dbReference type="ARBA" id="ARBA00022660"/>
    </source>
</evidence>
<keyword evidence="8 12" id="KW-1133">Transmembrane helix</keyword>
<keyword evidence="3 11" id="KW-0813">Transport</keyword>
<keyword evidence="4 11" id="KW-0679">Respiratory chain</keyword>
<sequence length="121" mass="13661">MSGFSPRVAETPLELLENTNTIEPPLLTKYFSPIAAGTVGFFAVIIGNWASKRPVFSGIQKHIAATLGLGAIGKYLDDVRAKNLADRDAVYRHYVQLHPEDFPPYERVKYKDLLEPWYPIR</sequence>
<accession>A0A653DI35</accession>
<evidence type="ECO:0000256" key="2">
    <source>
        <dbReference type="ARBA" id="ARBA00008674"/>
    </source>
</evidence>
<dbReference type="PANTHER" id="PTHR13099">
    <property type="entry name" value="NADH-UBIQUINONE OXIDOREDUCTASE SUBUNIT B14.5B"/>
    <property type="match status" value="1"/>
</dbReference>
<evidence type="ECO:0000256" key="3">
    <source>
        <dbReference type="ARBA" id="ARBA00022448"/>
    </source>
</evidence>
<comment type="subcellular location">
    <subcellularLocation>
        <location evidence="1">Mitochondrion inner membrane</location>
        <topology evidence="1">Single-pass membrane protein</topology>
        <orientation evidence="1">Matrix side</orientation>
    </subcellularLocation>
</comment>
<evidence type="ECO:0000256" key="10">
    <source>
        <dbReference type="ARBA" id="ARBA00023136"/>
    </source>
</evidence>
<keyword evidence="7 11" id="KW-0249">Electron transport</keyword>
<dbReference type="EMBL" id="CAACVG010012190">
    <property type="protein sequence ID" value="VEN59853.1"/>
    <property type="molecule type" value="Genomic_DNA"/>
</dbReference>
<dbReference type="PIRSF" id="PIRSF017834">
    <property type="entry name" value="NADH-UbQ_OxRdtase_b14.5b"/>
    <property type="match status" value="1"/>
</dbReference>
<evidence type="ECO:0000313" key="14">
    <source>
        <dbReference type="Proteomes" id="UP000410492"/>
    </source>
</evidence>
<evidence type="ECO:0000313" key="13">
    <source>
        <dbReference type="EMBL" id="VEN59853.1"/>
    </source>
</evidence>
<dbReference type="GO" id="GO:0005743">
    <property type="term" value="C:mitochondrial inner membrane"/>
    <property type="evidence" value="ECO:0007669"/>
    <property type="project" value="UniProtKB-SubCell"/>
</dbReference>
<evidence type="ECO:0000256" key="8">
    <source>
        <dbReference type="ARBA" id="ARBA00022989"/>
    </source>
</evidence>
<evidence type="ECO:0000256" key="1">
    <source>
        <dbReference type="ARBA" id="ARBA00004298"/>
    </source>
</evidence>
<reference evidence="13 14" key="1">
    <citation type="submission" date="2019-01" db="EMBL/GenBank/DDBJ databases">
        <authorList>
            <person name="Sayadi A."/>
        </authorList>
    </citation>
    <scope>NUCLEOTIDE SEQUENCE [LARGE SCALE GENOMIC DNA]</scope>
</reference>
<protein>
    <recommendedName>
        <fullName evidence="11">NADH dehydrogenase [ubiquinone] 1 subunit C2</fullName>
    </recommendedName>
</protein>
<dbReference type="Pfam" id="PF06374">
    <property type="entry name" value="NDUF_C2"/>
    <property type="match status" value="1"/>
</dbReference>
<keyword evidence="14" id="KW-1185">Reference proteome</keyword>
<dbReference type="GO" id="GO:0006120">
    <property type="term" value="P:mitochondrial electron transport, NADH to ubiquinone"/>
    <property type="evidence" value="ECO:0007669"/>
    <property type="project" value="InterPro"/>
</dbReference>
<evidence type="ECO:0000256" key="7">
    <source>
        <dbReference type="ARBA" id="ARBA00022982"/>
    </source>
</evidence>
<name>A0A653DI35_CALMS</name>
<comment type="function">
    <text evidence="11">Accessory subunit of the mitochondrial membrane respiratory chain NADH dehydrogenase (Complex I), that is believed not to be involved in catalysis. Complex I functions in the transfer of electrons from NADH to the respiratory chain. The immediate electron acceptor for the enzyme is believed to be ubiquinone.</text>
</comment>
<evidence type="ECO:0000256" key="6">
    <source>
        <dbReference type="ARBA" id="ARBA00022792"/>
    </source>
</evidence>
<keyword evidence="5 12" id="KW-0812">Transmembrane</keyword>
<proteinExistence type="inferred from homology"/>